<dbReference type="SUPFAM" id="SSF102588">
    <property type="entry name" value="LmbE-like"/>
    <property type="match status" value="1"/>
</dbReference>
<dbReference type="PANTHER" id="PTHR12993">
    <property type="entry name" value="N-ACETYLGLUCOSAMINYL-PHOSPHATIDYLINOSITOL DE-N-ACETYLASE-RELATED"/>
    <property type="match status" value="1"/>
</dbReference>
<dbReference type="AlphaFoldDB" id="A0A5C5ZJB0"/>
<dbReference type="OrthoDB" id="9815144at2"/>
<evidence type="ECO:0000313" key="1">
    <source>
        <dbReference type="EMBL" id="TWT87097.1"/>
    </source>
</evidence>
<comment type="caution">
    <text evidence="1">The sequence shown here is derived from an EMBL/GenBank/DDBJ whole genome shotgun (WGS) entry which is preliminary data.</text>
</comment>
<sequence length="233" mass="26023">MKFMNTLIVAAHPDDEVLGVGGTIPLIRRSGGKVSVLIVTDGSSAQYESDREILVRKQGQAAEANRLLGVEELIHWDFPDMKLDTVPHIDLNRAFERLFADNKYDSVFVQSVGDINLDHRLINHSVMVAARPTPGQPVRALLSYFVNSSSEWGARAPHTTFCPNYYIDIGETIETKLQAMAAYADELRDAPHPRSLEAIRQRAAVMGQEVGYHYAEAFHLICYRGPLDDSRES</sequence>
<dbReference type="RefSeq" id="WP_146400920.1">
    <property type="nucleotide sequence ID" value="NZ_SJPQ01000003.1"/>
</dbReference>
<organism evidence="1 2">
    <name type="scientific">Pseudobythopirellula maris</name>
    <dbReference type="NCBI Taxonomy" id="2527991"/>
    <lineage>
        <taxon>Bacteria</taxon>
        <taxon>Pseudomonadati</taxon>
        <taxon>Planctomycetota</taxon>
        <taxon>Planctomycetia</taxon>
        <taxon>Pirellulales</taxon>
        <taxon>Lacipirellulaceae</taxon>
        <taxon>Pseudobythopirellula</taxon>
    </lineage>
</organism>
<dbReference type="EMBL" id="SJPQ01000003">
    <property type="protein sequence ID" value="TWT87097.1"/>
    <property type="molecule type" value="Genomic_DNA"/>
</dbReference>
<dbReference type="EC" id="3.5.1.103" evidence="1"/>
<reference evidence="1 2" key="1">
    <citation type="submission" date="2019-02" db="EMBL/GenBank/DDBJ databases">
        <title>Deep-cultivation of Planctomycetes and their phenomic and genomic characterization uncovers novel biology.</title>
        <authorList>
            <person name="Wiegand S."/>
            <person name="Jogler M."/>
            <person name="Boedeker C."/>
            <person name="Pinto D."/>
            <person name="Vollmers J."/>
            <person name="Rivas-Marin E."/>
            <person name="Kohn T."/>
            <person name="Peeters S.H."/>
            <person name="Heuer A."/>
            <person name="Rast P."/>
            <person name="Oberbeckmann S."/>
            <person name="Bunk B."/>
            <person name="Jeske O."/>
            <person name="Meyerdierks A."/>
            <person name="Storesund J.E."/>
            <person name="Kallscheuer N."/>
            <person name="Luecker S."/>
            <person name="Lage O.M."/>
            <person name="Pohl T."/>
            <person name="Merkel B.J."/>
            <person name="Hornburger P."/>
            <person name="Mueller R.-W."/>
            <person name="Bruemmer F."/>
            <person name="Labrenz M."/>
            <person name="Spormann A.M."/>
            <person name="Op Den Camp H."/>
            <person name="Overmann J."/>
            <person name="Amann R."/>
            <person name="Jetten M.S.M."/>
            <person name="Mascher T."/>
            <person name="Medema M.H."/>
            <person name="Devos D.P."/>
            <person name="Kaster A.-K."/>
            <person name="Ovreas L."/>
            <person name="Rohde M."/>
            <person name="Galperin M.Y."/>
            <person name="Jogler C."/>
        </authorList>
    </citation>
    <scope>NUCLEOTIDE SEQUENCE [LARGE SCALE GENOMIC DNA]</scope>
    <source>
        <strain evidence="1 2">Mal64</strain>
    </source>
</reference>
<dbReference type="InterPro" id="IPR003737">
    <property type="entry name" value="GlcNAc_PI_deacetylase-related"/>
</dbReference>
<dbReference type="GO" id="GO:0035595">
    <property type="term" value="F:N-acetylglucosaminylinositol deacetylase activity"/>
    <property type="evidence" value="ECO:0007669"/>
    <property type="project" value="UniProtKB-EC"/>
</dbReference>
<dbReference type="Pfam" id="PF02585">
    <property type="entry name" value="PIG-L"/>
    <property type="match status" value="1"/>
</dbReference>
<dbReference type="Gene3D" id="3.40.50.10320">
    <property type="entry name" value="LmbE-like"/>
    <property type="match status" value="1"/>
</dbReference>
<proteinExistence type="predicted"/>
<name>A0A5C5ZJB0_9BACT</name>
<dbReference type="Proteomes" id="UP000315440">
    <property type="component" value="Unassembled WGS sequence"/>
</dbReference>
<keyword evidence="2" id="KW-1185">Reference proteome</keyword>
<evidence type="ECO:0000313" key="2">
    <source>
        <dbReference type="Proteomes" id="UP000315440"/>
    </source>
</evidence>
<dbReference type="PANTHER" id="PTHR12993:SF11">
    <property type="entry name" value="N-ACETYLGLUCOSAMINYL-PHOSPHATIDYLINOSITOL DE-N-ACETYLASE"/>
    <property type="match status" value="1"/>
</dbReference>
<protein>
    <submittedName>
        <fullName evidence="1">1D-myo-inositol 2-acetamido-2-deoxy-alpha-D-glucopyranoside deacetylase</fullName>
        <ecNumber evidence="1">3.5.1.103</ecNumber>
    </submittedName>
</protein>
<gene>
    <name evidence="1" type="primary">mshB_3</name>
    <name evidence="1" type="ORF">Mal64_26310</name>
</gene>
<keyword evidence="1" id="KW-0378">Hydrolase</keyword>
<dbReference type="InterPro" id="IPR024078">
    <property type="entry name" value="LmbE-like_dom_sf"/>
</dbReference>
<accession>A0A5C5ZJB0</accession>